<comment type="caution">
    <text evidence="1">The sequence shown here is derived from an EMBL/GenBank/DDBJ whole genome shotgun (WGS) entry which is preliminary data.</text>
</comment>
<organism evidence="1 2">
    <name type="scientific">Blastopirellula marina</name>
    <dbReference type="NCBI Taxonomy" id="124"/>
    <lineage>
        <taxon>Bacteria</taxon>
        <taxon>Pseudomonadati</taxon>
        <taxon>Planctomycetota</taxon>
        <taxon>Planctomycetia</taxon>
        <taxon>Pirellulales</taxon>
        <taxon>Pirellulaceae</taxon>
        <taxon>Blastopirellula</taxon>
    </lineage>
</organism>
<evidence type="ECO:0000313" key="1">
    <source>
        <dbReference type="EMBL" id="PQO44700.1"/>
    </source>
</evidence>
<reference evidence="1 2" key="1">
    <citation type="submission" date="2018-02" db="EMBL/GenBank/DDBJ databases">
        <title>Comparative genomes isolates from brazilian mangrove.</title>
        <authorList>
            <person name="Araujo J.E."/>
            <person name="Taketani R.G."/>
            <person name="Silva M.C.P."/>
            <person name="Loureco M.V."/>
            <person name="Andreote F.D."/>
        </authorList>
    </citation>
    <scope>NUCLEOTIDE SEQUENCE [LARGE SCALE GENOMIC DNA]</scope>
    <source>
        <strain evidence="1 2">Nap-Phe MGV</strain>
    </source>
</reference>
<accession>A0A2S8GJZ2</accession>
<proteinExistence type="predicted"/>
<protein>
    <submittedName>
        <fullName evidence="1">Uncharacterized protein</fullName>
    </submittedName>
</protein>
<name>A0A2S8GJZ2_9BACT</name>
<dbReference type="AlphaFoldDB" id="A0A2S8GJZ2"/>
<dbReference type="EMBL" id="PUHZ01000018">
    <property type="protein sequence ID" value="PQO44700.1"/>
    <property type="molecule type" value="Genomic_DNA"/>
</dbReference>
<gene>
    <name evidence="1" type="ORF">C5Y93_18220</name>
</gene>
<sequence length="85" mass="9146">MSDSRDQRRESDYERSEGGVMPKCDILTIIATHEANNNYSSAIVPAMADIASVAVITAKLVAISEVLMRFIGAKFPDSLSRSGGI</sequence>
<dbReference type="Proteomes" id="UP000237819">
    <property type="component" value="Unassembled WGS sequence"/>
</dbReference>
<evidence type="ECO:0000313" key="2">
    <source>
        <dbReference type="Proteomes" id="UP000237819"/>
    </source>
</evidence>
<dbReference type="RefSeq" id="WP_105336874.1">
    <property type="nucleotide sequence ID" value="NZ_PUHZ01000018.1"/>
</dbReference>